<dbReference type="GeneID" id="76199381"/>
<organism evidence="2 3">
    <name type="scientific">Halocatena marina</name>
    <dbReference type="NCBI Taxonomy" id="2934937"/>
    <lineage>
        <taxon>Archaea</taxon>
        <taxon>Methanobacteriati</taxon>
        <taxon>Methanobacteriota</taxon>
        <taxon>Stenosarchaea group</taxon>
        <taxon>Halobacteria</taxon>
        <taxon>Halobacteriales</taxon>
        <taxon>Natronomonadaceae</taxon>
        <taxon>Halocatena</taxon>
    </lineage>
</organism>
<keyword evidence="1" id="KW-0812">Transmembrane</keyword>
<gene>
    <name evidence="2" type="ORF">ACFQL7_08080</name>
</gene>
<evidence type="ECO:0000313" key="3">
    <source>
        <dbReference type="Proteomes" id="UP001596417"/>
    </source>
</evidence>
<keyword evidence="1" id="KW-0472">Membrane</keyword>
<sequence>MTGYDPMTIWLVFFIVGIGTYALRLSFIILFGRLDDVPVWIEGVLRFVPPAALAALIVPAIISLSLGPSLGLVFEHEKVLAGAIATLVAWRTKRVLPTIGIGMLALWGLQLVL</sequence>
<dbReference type="Proteomes" id="UP001596417">
    <property type="component" value="Unassembled WGS sequence"/>
</dbReference>
<dbReference type="AlphaFoldDB" id="A0ABD5YQP3"/>
<feature type="transmembrane region" description="Helical" evidence="1">
    <location>
        <begin position="7"/>
        <end position="31"/>
    </location>
</feature>
<keyword evidence="1" id="KW-1133">Transmembrane helix</keyword>
<evidence type="ECO:0000313" key="2">
    <source>
        <dbReference type="EMBL" id="MFC7189820.1"/>
    </source>
</evidence>
<accession>A0ABD5YQP3</accession>
<comment type="caution">
    <text evidence="2">The sequence shown here is derived from an EMBL/GenBank/DDBJ whole genome shotgun (WGS) entry which is preliminary data.</text>
</comment>
<dbReference type="Pfam" id="PF05437">
    <property type="entry name" value="AzlD"/>
    <property type="match status" value="1"/>
</dbReference>
<name>A0ABD5YQP3_9EURY</name>
<feature type="transmembrane region" description="Helical" evidence="1">
    <location>
        <begin position="95"/>
        <end position="112"/>
    </location>
</feature>
<protein>
    <submittedName>
        <fullName evidence="2">AzlD domain-containing protein</fullName>
    </submittedName>
</protein>
<dbReference type="InterPro" id="IPR008407">
    <property type="entry name" value="Brnchd-chn_aa_trnsp_AzlD"/>
</dbReference>
<keyword evidence="3" id="KW-1185">Reference proteome</keyword>
<evidence type="ECO:0000256" key="1">
    <source>
        <dbReference type="SAM" id="Phobius"/>
    </source>
</evidence>
<proteinExistence type="predicted"/>
<feature type="transmembrane region" description="Helical" evidence="1">
    <location>
        <begin position="51"/>
        <end position="74"/>
    </location>
</feature>
<reference evidence="2 3" key="1">
    <citation type="journal article" date="2019" name="Int. J. Syst. Evol. Microbiol.">
        <title>The Global Catalogue of Microorganisms (GCM) 10K type strain sequencing project: providing services to taxonomists for standard genome sequencing and annotation.</title>
        <authorList>
            <consortium name="The Broad Institute Genomics Platform"/>
            <consortium name="The Broad Institute Genome Sequencing Center for Infectious Disease"/>
            <person name="Wu L."/>
            <person name="Ma J."/>
        </authorList>
    </citation>
    <scope>NUCLEOTIDE SEQUENCE [LARGE SCALE GENOMIC DNA]</scope>
    <source>
        <strain evidence="2 3">RDMS1</strain>
    </source>
</reference>
<dbReference type="RefSeq" id="WP_248906062.1">
    <property type="nucleotide sequence ID" value="NZ_CP109979.1"/>
</dbReference>
<dbReference type="EMBL" id="JBHTAX010000001">
    <property type="protein sequence ID" value="MFC7189820.1"/>
    <property type="molecule type" value="Genomic_DNA"/>
</dbReference>